<dbReference type="PANTHER" id="PTHR24248:SF199">
    <property type="entry name" value="IP13425P-RELATED"/>
    <property type="match status" value="1"/>
</dbReference>
<keyword evidence="5 13" id="KW-1133">Transmembrane helix</keyword>
<dbReference type="PROSITE" id="PS50262">
    <property type="entry name" value="G_PROTEIN_RECEP_F1_2"/>
    <property type="match status" value="1"/>
</dbReference>
<comment type="similarity">
    <text evidence="2 11">Belongs to the G-protein coupled receptor 1 family.</text>
</comment>
<feature type="transmembrane region" description="Helical" evidence="13">
    <location>
        <begin position="122"/>
        <end position="145"/>
    </location>
</feature>
<dbReference type="GO" id="GO:0043410">
    <property type="term" value="P:positive regulation of MAPK cascade"/>
    <property type="evidence" value="ECO:0007669"/>
    <property type="project" value="TreeGrafter"/>
</dbReference>
<dbReference type="AlphaFoldDB" id="A0A8T0FA88"/>
<dbReference type="EMBL" id="JABXBU010000015">
    <property type="protein sequence ID" value="KAF8787781.1"/>
    <property type="molecule type" value="Genomic_DNA"/>
</dbReference>
<dbReference type="GO" id="GO:0005886">
    <property type="term" value="C:plasma membrane"/>
    <property type="evidence" value="ECO:0007669"/>
    <property type="project" value="UniProtKB-SubCell"/>
</dbReference>
<feature type="transmembrane region" description="Helical" evidence="13">
    <location>
        <begin position="165"/>
        <end position="188"/>
    </location>
</feature>
<evidence type="ECO:0000313" key="16">
    <source>
        <dbReference type="Proteomes" id="UP000807504"/>
    </source>
</evidence>
<keyword evidence="10 11" id="KW-0807">Transducer</keyword>
<dbReference type="PRINTS" id="PR00237">
    <property type="entry name" value="GPCRRHODOPSN"/>
</dbReference>
<dbReference type="Pfam" id="PF00001">
    <property type="entry name" value="7tm_1"/>
    <property type="match status" value="1"/>
</dbReference>
<evidence type="ECO:0000259" key="14">
    <source>
        <dbReference type="PROSITE" id="PS50262"/>
    </source>
</evidence>
<evidence type="ECO:0000256" key="6">
    <source>
        <dbReference type="ARBA" id="ARBA00023040"/>
    </source>
</evidence>
<dbReference type="SUPFAM" id="SSF81321">
    <property type="entry name" value="Family A G protein-coupled receptor-like"/>
    <property type="match status" value="1"/>
</dbReference>
<dbReference type="InterPro" id="IPR017452">
    <property type="entry name" value="GPCR_Rhodpsn_7TM"/>
</dbReference>
<keyword evidence="16" id="KW-1185">Reference proteome</keyword>
<comment type="caution">
    <text evidence="15">The sequence shown here is derived from an EMBL/GenBank/DDBJ whole genome shotgun (WGS) entry which is preliminary data.</text>
</comment>
<keyword evidence="9 11" id="KW-0675">Receptor</keyword>
<reference evidence="15" key="2">
    <citation type="submission" date="2020-06" db="EMBL/GenBank/DDBJ databases">
        <authorList>
            <person name="Sheffer M."/>
        </authorList>
    </citation>
    <scope>NUCLEOTIDE SEQUENCE</scope>
</reference>
<keyword evidence="7 13" id="KW-0472">Membrane</keyword>
<evidence type="ECO:0000256" key="11">
    <source>
        <dbReference type="RuleBase" id="RU000688"/>
    </source>
</evidence>
<feature type="transmembrane region" description="Helical" evidence="13">
    <location>
        <begin position="15"/>
        <end position="34"/>
    </location>
</feature>
<evidence type="ECO:0000256" key="4">
    <source>
        <dbReference type="ARBA" id="ARBA00022692"/>
    </source>
</evidence>
<keyword evidence="4 11" id="KW-0812">Transmembrane</keyword>
<keyword evidence="8" id="KW-1015">Disulfide bond</keyword>
<comment type="subcellular location">
    <subcellularLocation>
        <location evidence="1">Cell membrane</location>
        <topology evidence="1">Multi-pass membrane protein</topology>
    </subcellularLocation>
</comment>
<feature type="region of interest" description="Disordered" evidence="12">
    <location>
        <begin position="207"/>
        <end position="262"/>
    </location>
</feature>
<dbReference type="GO" id="GO:0004993">
    <property type="term" value="F:G protein-coupled serotonin receptor activity"/>
    <property type="evidence" value="ECO:0007669"/>
    <property type="project" value="UniProtKB-ARBA"/>
</dbReference>
<evidence type="ECO:0000256" key="13">
    <source>
        <dbReference type="SAM" id="Phobius"/>
    </source>
</evidence>
<feature type="transmembrane region" description="Helical" evidence="13">
    <location>
        <begin position="271"/>
        <end position="288"/>
    </location>
</feature>
<gene>
    <name evidence="15" type="ORF">HNY73_009344</name>
</gene>
<dbReference type="OrthoDB" id="9445642at2759"/>
<accession>A0A8T0FA88</accession>
<dbReference type="OMA" id="YKMKSFR"/>
<feature type="transmembrane region" description="Helical" evidence="13">
    <location>
        <begin position="75"/>
        <end position="102"/>
    </location>
</feature>
<dbReference type="PROSITE" id="PS00237">
    <property type="entry name" value="G_PROTEIN_RECEP_F1_1"/>
    <property type="match status" value="1"/>
</dbReference>
<evidence type="ECO:0000256" key="7">
    <source>
        <dbReference type="ARBA" id="ARBA00023136"/>
    </source>
</evidence>
<feature type="transmembrane region" description="Helical" evidence="13">
    <location>
        <begin position="46"/>
        <end position="69"/>
    </location>
</feature>
<keyword evidence="3" id="KW-1003">Cell membrane</keyword>
<sequence>MGYDELPLLYSVCEVAVAILAIVGNLLVVATFVLERRLRRVTNLYIISLATSDFLVGLVGVPSAVMARLGLPRHAFRVCLLMLSVLVLLCTVSILNLVAVTLDRYWAILHPFCYKRTMNRRAAGFVILGCWFLGTIVGLLPLFGWNNGPEENGQCLFIPVMHYDFLVLIFFATIVYPALLMAFCYGRIYAVVLKQLRQITALEQQLPRNGSGNNETNHRNSSRHSNRVPGSTSSSERSLHRNLQRVQSPDGTPDVRPQQASKREVRTAKNLAIIVVFFMVCWMPLYTVNCIQAFCSRCQVPTWLLDAFIVLSHANSALNPFLYAYHMSDFRKALKQRFCCGSPEEGKCIFRKKPRSVEMEALSAPALTKMASKMADAKTCFTDLT</sequence>
<dbReference type="PANTHER" id="PTHR24248">
    <property type="entry name" value="ADRENERGIC RECEPTOR-RELATED G-PROTEIN COUPLED RECEPTOR"/>
    <property type="match status" value="1"/>
</dbReference>
<dbReference type="SMART" id="SM01381">
    <property type="entry name" value="7TM_GPCR_Srsx"/>
    <property type="match status" value="1"/>
</dbReference>
<evidence type="ECO:0000256" key="8">
    <source>
        <dbReference type="ARBA" id="ARBA00023157"/>
    </source>
</evidence>
<feature type="domain" description="G-protein coupled receptors family 1 profile" evidence="14">
    <location>
        <begin position="24"/>
        <end position="323"/>
    </location>
</feature>
<reference evidence="15" key="1">
    <citation type="journal article" date="2020" name="bioRxiv">
        <title>Chromosome-level reference genome of the European wasp spider Argiope bruennichi: a resource for studies on range expansion and evolutionary adaptation.</title>
        <authorList>
            <person name="Sheffer M.M."/>
            <person name="Hoppe A."/>
            <person name="Krehenwinkel H."/>
            <person name="Uhl G."/>
            <person name="Kuss A.W."/>
            <person name="Jensen L."/>
            <person name="Jensen C."/>
            <person name="Gillespie R.G."/>
            <person name="Hoff K.J."/>
            <person name="Prost S."/>
        </authorList>
    </citation>
    <scope>NUCLEOTIDE SEQUENCE</scope>
</reference>
<evidence type="ECO:0000256" key="3">
    <source>
        <dbReference type="ARBA" id="ARBA00022475"/>
    </source>
</evidence>
<evidence type="ECO:0000256" key="2">
    <source>
        <dbReference type="ARBA" id="ARBA00010663"/>
    </source>
</evidence>
<dbReference type="Proteomes" id="UP000807504">
    <property type="component" value="Unassembled WGS sequence"/>
</dbReference>
<name>A0A8T0FA88_ARGBR</name>
<keyword evidence="6 11" id="KW-0297">G-protein coupled receptor</keyword>
<evidence type="ECO:0000256" key="12">
    <source>
        <dbReference type="SAM" id="MobiDB-lite"/>
    </source>
</evidence>
<evidence type="ECO:0000256" key="9">
    <source>
        <dbReference type="ARBA" id="ARBA00023170"/>
    </source>
</evidence>
<organism evidence="15 16">
    <name type="scientific">Argiope bruennichi</name>
    <name type="common">Wasp spider</name>
    <name type="synonym">Aranea bruennichi</name>
    <dbReference type="NCBI Taxonomy" id="94029"/>
    <lineage>
        <taxon>Eukaryota</taxon>
        <taxon>Metazoa</taxon>
        <taxon>Ecdysozoa</taxon>
        <taxon>Arthropoda</taxon>
        <taxon>Chelicerata</taxon>
        <taxon>Arachnida</taxon>
        <taxon>Araneae</taxon>
        <taxon>Araneomorphae</taxon>
        <taxon>Entelegynae</taxon>
        <taxon>Araneoidea</taxon>
        <taxon>Araneidae</taxon>
        <taxon>Argiope</taxon>
    </lineage>
</organism>
<evidence type="ECO:0000256" key="1">
    <source>
        <dbReference type="ARBA" id="ARBA00004651"/>
    </source>
</evidence>
<dbReference type="Gene3D" id="1.20.1070.10">
    <property type="entry name" value="Rhodopsin 7-helix transmembrane proteins"/>
    <property type="match status" value="1"/>
</dbReference>
<evidence type="ECO:0000313" key="15">
    <source>
        <dbReference type="EMBL" id="KAF8787781.1"/>
    </source>
</evidence>
<evidence type="ECO:0000256" key="5">
    <source>
        <dbReference type="ARBA" id="ARBA00022989"/>
    </source>
</evidence>
<dbReference type="GO" id="GO:0071880">
    <property type="term" value="P:adenylate cyclase-activating adrenergic receptor signaling pathway"/>
    <property type="evidence" value="ECO:0007669"/>
    <property type="project" value="TreeGrafter"/>
</dbReference>
<evidence type="ECO:0000256" key="10">
    <source>
        <dbReference type="ARBA" id="ARBA00023224"/>
    </source>
</evidence>
<dbReference type="InterPro" id="IPR000276">
    <property type="entry name" value="GPCR_Rhodpsn"/>
</dbReference>
<protein>
    <submittedName>
        <fullName evidence="15">Adenosine receptor A2a like protein</fullName>
    </submittedName>
</protein>
<proteinExistence type="inferred from homology"/>